<accession>A0ABS0R5Q7</accession>
<evidence type="ECO:0000256" key="2">
    <source>
        <dbReference type="SAM" id="Phobius"/>
    </source>
</evidence>
<feature type="transmembrane region" description="Helical" evidence="2">
    <location>
        <begin position="136"/>
        <end position="160"/>
    </location>
</feature>
<feature type="region of interest" description="Disordered" evidence="1">
    <location>
        <begin position="49"/>
        <end position="133"/>
    </location>
</feature>
<keyword evidence="4" id="KW-1185">Reference proteome</keyword>
<feature type="compositionally biased region" description="Low complexity" evidence="1">
    <location>
        <begin position="115"/>
        <end position="126"/>
    </location>
</feature>
<keyword evidence="2" id="KW-0812">Transmembrane</keyword>
<organism evidence="3 4">
    <name type="scientific">Streptomyces javensis</name>
    <dbReference type="NCBI Taxonomy" id="114698"/>
    <lineage>
        <taxon>Bacteria</taxon>
        <taxon>Bacillati</taxon>
        <taxon>Actinomycetota</taxon>
        <taxon>Actinomycetes</taxon>
        <taxon>Kitasatosporales</taxon>
        <taxon>Streptomycetaceae</taxon>
        <taxon>Streptomyces</taxon>
        <taxon>Streptomyces violaceusniger group</taxon>
    </lineage>
</organism>
<keyword evidence="2" id="KW-1133">Transmembrane helix</keyword>
<gene>
    <name evidence="3" type="ORF">JBF12_03315</name>
</gene>
<comment type="caution">
    <text evidence="3">The sequence shown here is derived from an EMBL/GenBank/DDBJ whole genome shotgun (WGS) entry which is preliminary data.</text>
</comment>
<feature type="transmembrane region" description="Helical" evidence="2">
    <location>
        <begin position="166"/>
        <end position="187"/>
    </location>
</feature>
<keyword evidence="2" id="KW-0472">Membrane</keyword>
<dbReference type="EMBL" id="JAEEAQ010000015">
    <property type="protein sequence ID" value="MBI0312067.1"/>
    <property type="molecule type" value="Genomic_DNA"/>
</dbReference>
<evidence type="ECO:0000313" key="3">
    <source>
        <dbReference type="EMBL" id="MBI0312067.1"/>
    </source>
</evidence>
<evidence type="ECO:0000256" key="1">
    <source>
        <dbReference type="SAM" id="MobiDB-lite"/>
    </source>
</evidence>
<evidence type="ECO:0000313" key="4">
    <source>
        <dbReference type="Proteomes" id="UP000638849"/>
    </source>
</evidence>
<name>A0ABS0R5Q7_9ACTN</name>
<dbReference type="Proteomes" id="UP000638849">
    <property type="component" value="Unassembled WGS sequence"/>
</dbReference>
<proteinExistence type="predicted"/>
<dbReference type="RefSeq" id="WP_198275338.1">
    <property type="nucleotide sequence ID" value="NZ_BAAAIF010000031.1"/>
</dbReference>
<protein>
    <submittedName>
        <fullName evidence="3">Uncharacterized protein</fullName>
    </submittedName>
</protein>
<sequence length="189" mass="19735">MSVDRSLLDDWAAGWKPVLMLRDQALSGPYLEGARSSFRALGLAHQALARSGESSPGPVEDAPHRGKSAGSEAVAAMTDSTTPRTDPLSQIDDSPPFPPHGTPGAAGGASDSQRRTTQMTTNQQSRPPQGEPPEHLLVTVVVLTVMVVILVCTATVYVLYQHPSLTAPVGVGVGLLAVLVPLAVAACRR</sequence>
<reference evidence="3 4" key="1">
    <citation type="submission" date="2020-12" db="EMBL/GenBank/DDBJ databases">
        <authorList>
            <person name="Kusuma A.B."/>
            <person name="Nouioui I."/>
            <person name="Goodfellow M."/>
        </authorList>
    </citation>
    <scope>NUCLEOTIDE SEQUENCE [LARGE SCALE GENOMIC DNA]</scope>
    <source>
        <strain evidence="3 4">DSM 41764</strain>
    </source>
</reference>
<feature type="compositionally biased region" description="Polar residues" evidence="1">
    <location>
        <begin position="78"/>
        <end position="92"/>
    </location>
</feature>